<evidence type="ECO:0000256" key="8">
    <source>
        <dbReference type="SAM" id="Phobius"/>
    </source>
</evidence>
<dbReference type="InterPro" id="IPR051987">
    <property type="entry name" value="Sigma-2_receptor-like"/>
</dbReference>
<accession>A0A4P9YYV0</accession>
<dbReference type="EMBL" id="KZ989786">
    <property type="protein sequence ID" value="RKP25343.1"/>
    <property type="molecule type" value="Genomic_DNA"/>
</dbReference>
<feature type="transmembrane region" description="Helical" evidence="8">
    <location>
        <begin position="104"/>
        <end position="127"/>
    </location>
</feature>
<keyword evidence="11" id="KW-1185">Reference proteome</keyword>
<dbReference type="GO" id="GO:0005789">
    <property type="term" value="C:endoplasmic reticulum membrane"/>
    <property type="evidence" value="ECO:0007669"/>
    <property type="project" value="UniProtKB-SubCell"/>
</dbReference>
<dbReference type="AlphaFoldDB" id="A0A4P9YYV0"/>
<dbReference type="Pfam" id="PF05241">
    <property type="entry name" value="EBP"/>
    <property type="match status" value="1"/>
</dbReference>
<evidence type="ECO:0000256" key="3">
    <source>
        <dbReference type="ARBA" id="ARBA00022692"/>
    </source>
</evidence>
<evidence type="ECO:0000256" key="2">
    <source>
        <dbReference type="ARBA" id="ARBA00009096"/>
    </source>
</evidence>
<keyword evidence="6 7" id="KW-0472">Membrane</keyword>
<evidence type="ECO:0000256" key="4">
    <source>
        <dbReference type="ARBA" id="ARBA00022824"/>
    </source>
</evidence>
<evidence type="ECO:0000259" key="9">
    <source>
        <dbReference type="PROSITE" id="PS51751"/>
    </source>
</evidence>
<reference evidence="11" key="1">
    <citation type="journal article" date="2018" name="Nat. Microbiol.">
        <title>Leveraging single-cell genomics to expand the fungal tree of life.</title>
        <authorList>
            <person name="Ahrendt S.R."/>
            <person name="Quandt C.A."/>
            <person name="Ciobanu D."/>
            <person name="Clum A."/>
            <person name="Salamov A."/>
            <person name="Andreopoulos B."/>
            <person name="Cheng J.F."/>
            <person name="Woyke T."/>
            <person name="Pelin A."/>
            <person name="Henrissat B."/>
            <person name="Reynolds N.K."/>
            <person name="Benny G.L."/>
            <person name="Smith M.E."/>
            <person name="James T.Y."/>
            <person name="Grigoriev I.V."/>
        </authorList>
    </citation>
    <scope>NUCLEOTIDE SEQUENCE [LARGE SCALE GENOMIC DNA]</scope>
    <source>
        <strain evidence="11">Benny S71-1</strain>
    </source>
</reference>
<keyword evidence="4" id="KW-0256">Endoplasmic reticulum</keyword>
<evidence type="ECO:0000313" key="11">
    <source>
        <dbReference type="Proteomes" id="UP000278143"/>
    </source>
</evidence>
<gene>
    <name evidence="10" type="ORF">SYNPS1DRAFT_15783</name>
</gene>
<evidence type="ECO:0000256" key="1">
    <source>
        <dbReference type="ARBA" id="ARBA00004477"/>
    </source>
</evidence>
<name>A0A4P9YYV0_9FUNG</name>
<evidence type="ECO:0000256" key="5">
    <source>
        <dbReference type="ARBA" id="ARBA00022989"/>
    </source>
</evidence>
<dbReference type="Proteomes" id="UP000278143">
    <property type="component" value="Unassembled WGS sequence"/>
</dbReference>
<protein>
    <submittedName>
        <fullName evidence="10">Transmembrane protein 6/97</fullName>
    </submittedName>
</protein>
<dbReference type="PROSITE" id="PS51751">
    <property type="entry name" value="EXPERA"/>
    <property type="match status" value="1"/>
</dbReference>
<organism evidence="10 11">
    <name type="scientific">Syncephalis pseudoplumigaleata</name>
    <dbReference type="NCBI Taxonomy" id="1712513"/>
    <lineage>
        <taxon>Eukaryota</taxon>
        <taxon>Fungi</taxon>
        <taxon>Fungi incertae sedis</taxon>
        <taxon>Zoopagomycota</taxon>
        <taxon>Zoopagomycotina</taxon>
        <taxon>Zoopagomycetes</taxon>
        <taxon>Zoopagales</taxon>
        <taxon>Piptocephalidaceae</taxon>
        <taxon>Syncephalis</taxon>
    </lineage>
</organism>
<feature type="transmembrane region" description="Helical" evidence="8">
    <location>
        <begin position="67"/>
        <end position="92"/>
    </location>
</feature>
<comment type="subcellular location">
    <subcellularLocation>
        <location evidence="1">Endoplasmic reticulum membrane</location>
        <topology evidence="1">Multi-pass membrane protein</topology>
    </subcellularLocation>
</comment>
<evidence type="ECO:0000256" key="7">
    <source>
        <dbReference type="PROSITE-ProRule" id="PRU01087"/>
    </source>
</evidence>
<keyword evidence="3 7" id="KW-0812">Transmembrane</keyword>
<dbReference type="PANTHER" id="PTHR31204">
    <property type="entry name" value="SIGMA INTRACELLULAR RECEPTOR 2"/>
    <property type="match status" value="1"/>
</dbReference>
<feature type="transmembrane region" description="Helical" evidence="8">
    <location>
        <begin position="12"/>
        <end position="32"/>
    </location>
</feature>
<dbReference type="PIRSF" id="PIRSF031032">
    <property type="entry name" value="TMP_97_prd"/>
    <property type="match status" value="1"/>
</dbReference>
<dbReference type="PANTHER" id="PTHR31204:SF1">
    <property type="entry name" value="SIGMA INTRACELLULAR RECEPTOR 2"/>
    <property type="match status" value="1"/>
</dbReference>
<feature type="domain" description="EXPERA" evidence="9">
    <location>
        <begin position="8"/>
        <end position="132"/>
    </location>
</feature>
<evidence type="ECO:0000256" key="6">
    <source>
        <dbReference type="ARBA" id="ARBA00023136"/>
    </source>
</evidence>
<evidence type="ECO:0000313" key="10">
    <source>
        <dbReference type="EMBL" id="RKP25343.1"/>
    </source>
</evidence>
<keyword evidence="5 7" id="KW-1133">Transmembrane helix</keyword>
<comment type="similarity">
    <text evidence="2">Belongs to the TMEM97/sigma-2 receptor family.</text>
</comment>
<sequence>MDAPWPVVDRLLLGYFLTHLPATLLIDVQAVLPPAWIPSLLRELRAWYAYTMEDPLMRPDRPADELVWFHAMVVCELCFQLPIMLVAVQAFWPCYVKKLRRFRVPLLAFGVHTATTLVPVLAELYAWPTTGD</sequence>
<dbReference type="OrthoDB" id="433124at2759"/>
<proteinExistence type="inferred from homology"/>
<feature type="non-terminal residue" evidence="10">
    <location>
        <position position="132"/>
    </location>
</feature>
<dbReference type="InterPro" id="IPR033118">
    <property type="entry name" value="EXPERA"/>
</dbReference>
<dbReference type="InterPro" id="IPR016964">
    <property type="entry name" value="Sigma2_recept"/>
</dbReference>